<comment type="caution">
    <text evidence="13">The sequence shown here is derived from an EMBL/GenBank/DDBJ whole genome shotgun (WGS) entry which is preliminary data.</text>
</comment>
<dbReference type="InterPro" id="IPR014347">
    <property type="entry name" value="Tautomerase/MIF_sf"/>
</dbReference>
<dbReference type="PANTHER" id="PTHR11954">
    <property type="entry name" value="D-DOPACHROME DECARBOXYLASE"/>
    <property type="match status" value="1"/>
</dbReference>
<dbReference type="Gene3D" id="3.30.429.10">
    <property type="entry name" value="Macrophage Migration Inhibitory Factor"/>
    <property type="match status" value="1"/>
</dbReference>
<keyword evidence="5" id="KW-0413">Isomerase</keyword>
<evidence type="ECO:0000313" key="14">
    <source>
        <dbReference type="Proteomes" id="UP001209878"/>
    </source>
</evidence>
<evidence type="ECO:0000256" key="11">
    <source>
        <dbReference type="ARBA" id="ARBA00041912"/>
    </source>
</evidence>
<proteinExistence type="inferred from homology"/>
<evidence type="ECO:0000256" key="8">
    <source>
        <dbReference type="ARBA" id="ARBA00038932"/>
    </source>
</evidence>
<evidence type="ECO:0000313" key="13">
    <source>
        <dbReference type="EMBL" id="KAK2174561.1"/>
    </source>
</evidence>
<evidence type="ECO:0000256" key="2">
    <source>
        <dbReference type="ARBA" id="ARBA00005851"/>
    </source>
</evidence>
<sequence>MPILVINTNVASSKIPPNFITELSSLVAKLLSKPETYVSILVKPDQMMTFGGSTDPCAQCSLSSIGQLGQEENKRYTAALMEKINRELKIPVNRMYLSFQDMSRANCGWNGSTFA</sequence>
<dbReference type="GO" id="GO:0050178">
    <property type="term" value="F:phenylpyruvate tautomerase activity"/>
    <property type="evidence" value="ECO:0007669"/>
    <property type="project" value="UniProtKB-EC"/>
</dbReference>
<dbReference type="Pfam" id="PF01187">
    <property type="entry name" value="MIF"/>
    <property type="match status" value="1"/>
</dbReference>
<evidence type="ECO:0000256" key="10">
    <source>
        <dbReference type="ARBA" id="ARBA00041631"/>
    </source>
</evidence>
<reference evidence="13" key="1">
    <citation type="journal article" date="2023" name="Mol. Biol. Evol.">
        <title>Third-Generation Sequencing Reveals the Adaptive Role of the Epigenome in Three Deep-Sea Polychaetes.</title>
        <authorList>
            <person name="Perez M."/>
            <person name="Aroh O."/>
            <person name="Sun Y."/>
            <person name="Lan Y."/>
            <person name="Juniper S.K."/>
            <person name="Young C.R."/>
            <person name="Angers B."/>
            <person name="Qian P.Y."/>
        </authorList>
    </citation>
    <scope>NUCLEOTIDE SEQUENCE</scope>
    <source>
        <strain evidence="13">R07B-5</strain>
    </source>
</reference>
<dbReference type="EC" id="5.3.2.1" evidence="9"/>
<comment type="similarity">
    <text evidence="2">Belongs to the MIF family.</text>
</comment>
<evidence type="ECO:0000256" key="12">
    <source>
        <dbReference type="ARBA" id="ARBA00042730"/>
    </source>
</evidence>
<evidence type="ECO:0000256" key="6">
    <source>
        <dbReference type="ARBA" id="ARBA00036735"/>
    </source>
</evidence>
<comment type="subcellular location">
    <subcellularLocation>
        <location evidence="1">Secreted</location>
    </subcellularLocation>
</comment>
<evidence type="ECO:0000256" key="4">
    <source>
        <dbReference type="ARBA" id="ARBA00022525"/>
    </source>
</evidence>
<keyword evidence="14" id="KW-1185">Reference proteome</keyword>
<evidence type="ECO:0000256" key="3">
    <source>
        <dbReference type="ARBA" id="ARBA00022514"/>
    </source>
</evidence>
<evidence type="ECO:0000256" key="9">
    <source>
        <dbReference type="ARBA" id="ARBA00039086"/>
    </source>
</evidence>
<dbReference type="SUPFAM" id="SSF55331">
    <property type="entry name" value="Tautomerase/MIF"/>
    <property type="match status" value="1"/>
</dbReference>
<dbReference type="AlphaFoldDB" id="A0AAD9KNI7"/>
<protein>
    <recommendedName>
        <fullName evidence="12">L-dopachrome isomerase</fullName>
        <ecNumber evidence="9">5.3.2.1</ecNumber>
        <ecNumber evidence="8">5.3.3.12</ecNumber>
    </recommendedName>
    <alternativeName>
        <fullName evidence="10">L-dopachrome tautomerase</fullName>
    </alternativeName>
    <alternativeName>
        <fullName evidence="11">Phenylpyruvate tautomerase</fullName>
    </alternativeName>
</protein>
<name>A0AAD9KNI7_RIDPI</name>
<comment type="catalytic activity">
    <reaction evidence="7">
        <text>L-dopachrome = 5,6-dihydroxyindole-2-carboxylate</text>
        <dbReference type="Rhea" id="RHEA:13041"/>
        <dbReference type="ChEBI" id="CHEBI:16875"/>
        <dbReference type="ChEBI" id="CHEBI:57509"/>
        <dbReference type="EC" id="5.3.3.12"/>
    </reaction>
</comment>
<dbReference type="GO" id="GO:0004167">
    <property type="term" value="F:dopachrome isomerase activity"/>
    <property type="evidence" value="ECO:0007669"/>
    <property type="project" value="UniProtKB-EC"/>
</dbReference>
<accession>A0AAD9KNI7</accession>
<dbReference type="InterPro" id="IPR001398">
    <property type="entry name" value="Macrophage_inhib_fac"/>
</dbReference>
<dbReference type="PANTHER" id="PTHR11954:SF6">
    <property type="entry name" value="MACROPHAGE MIGRATION INHIBITORY FACTOR"/>
    <property type="match status" value="1"/>
</dbReference>
<keyword evidence="4" id="KW-0964">Secreted</keyword>
<evidence type="ECO:0000256" key="7">
    <source>
        <dbReference type="ARBA" id="ARBA00036823"/>
    </source>
</evidence>
<dbReference type="InterPro" id="IPR019829">
    <property type="entry name" value="Macrophage_inhib_fac_CS"/>
</dbReference>
<dbReference type="GO" id="GO:0005615">
    <property type="term" value="C:extracellular space"/>
    <property type="evidence" value="ECO:0007669"/>
    <property type="project" value="UniProtKB-KW"/>
</dbReference>
<dbReference type="EC" id="5.3.3.12" evidence="8"/>
<organism evidence="13 14">
    <name type="scientific">Ridgeia piscesae</name>
    <name type="common">Tubeworm</name>
    <dbReference type="NCBI Taxonomy" id="27915"/>
    <lineage>
        <taxon>Eukaryota</taxon>
        <taxon>Metazoa</taxon>
        <taxon>Spiralia</taxon>
        <taxon>Lophotrochozoa</taxon>
        <taxon>Annelida</taxon>
        <taxon>Polychaeta</taxon>
        <taxon>Sedentaria</taxon>
        <taxon>Canalipalpata</taxon>
        <taxon>Sabellida</taxon>
        <taxon>Siboglinidae</taxon>
        <taxon>Ridgeia</taxon>
    </lineage>
</organism>
<evidence type="ECO:0000256" key="5">
    <source>
        <dbReference type="ARBA" id="ARBA00023235"/>
    </source>
</evidence>
<gene>
    <name evidence="13" type="ORF">NP493_794g01023</name>
</gene>
<dbReference type="GO" id="GO:0005125">
    <property type="term" value="F:cytokine activity"/>
    <property type="evidence" value="ECO:0007669"/>
    <property type="project" value="UniProtKB-KW"/>
</dbReference>
<dbReference type="PROSITE" id="PS01158">
    <property type="entry name" value="MIF"/>
    <property type="match status" value="1"/>
</dbReference>
<dbReference type="EMBL" id="JAODUO010000793">
    <property type="protein sequence ID" value="KAK2174561.1"/>
    <property type="molecule type" value="Genomic_DNA"/>
</dbReference>
<dbReference type="Proteomes" id="UP001209878">
    <property type="component" value="Unassembled WGS sequence"/>
</dbReference>
<evidence type="ECO:0000256" key="1">
    <source>
        <dbReference type="ARBA" id="ARBA00004613"/>
    </source>
</evidence>
<comment type="catalytic activity">
    <reaction evidence="6">
        <text>3-phenylpyruvate = enol-phenylpyruvate</text>
        <dbReference type="Rhea" id="RHEA:17097"/>
        <dbReference type="ChEBI" id="CHEBI:16815"/>
        <dbReference type="ChEBI" id="CHEBI:18005"/>
        <dbReference type="EC" id="5.3.2.1"/>
    </reaction>
</comment>
<keyword evidence="3" id="KW-0202">Cytokine</keyword>